<keyword evidence="9" id="KW-0694">RNA-binding</keyword>
<reference evidence="12" key="2">
    <citation type="journal article" date="2021" name="World Allergy Organ. J.">
        <title>Chromosome-level assembly of Dermatophagoides farinae genome and transcriptome reveals two novel allergens Der f 37 and Der f 39.</title>
        <authorList>
            <person name="Chen J."/>
            <person name="Cai Z."/>
            <person name="Fan D."/>
            <person name="Hu J."/>
            <person name="Hou Y."/>
            <person name="He Y."/>
            <person name="Zhang Z."/>
            <person name="Zhao Z."/>
            <person name="Gao P."/>
            <person name="Hu W."/>
            <person name="Sun J."/>
            <person name="Li J."/>
            <person name="Ji K."/>
        </authorList>
    </citation>
    <scope>NUCLEOTIDE SEQUENCE</scope>
    <source>
        <strain evidence="12">JKM2019</strain>
    </source>
</reference>
<evidence type="ECO:0000256" key="5">
    <source>
        <dbReference type="ARBA" id="ARBA00022695"/>
    </source>
</evidence>
<sequence>MCTLSQWLSCSCMTLQNEVASTNLYTKTTQIETAAMSNLKCTHLKDLNKSAFYLFERLIQAEEIQYLNNIFHSNGFEIRMAGGAVRDILCNIVPNDIDFASDAKPDEMINILSDKPDIRLITTTSGTKHGTVTARIRDISQYEITTLRIDRNTDGRHAEVEFINDWKLDASRRDLTINSMFIDLNGILYDYFNGESDLKNRLIRFVGDADKRIKEDYLRIFRYFRFHTRFGMAGSHEPQVIDIIQNNIDGLKTISGERIWSEMKRILMHIKCSDSIEMMFNRLKIGKYLGFTNEIDLTEFFKVQENLNQTTMIWKVQTLFASLISDIDELSSITLRLKLSNIERDTIAYIITNRTTNNETMSYDHHLHNLRTRLALAPKPNQKNLKEFMIQFLIYEGKDENFINELQQWSIPVFPFNGTMIMDKIRNKKEMGIILEQIRMTWAKQNFTMTEEQFYNDVDNIVNRIQNNNNNNCQNHNNG</sequence>
<dbReference type="InterPro" id="IPR043519">
    <property type="entry name" value="NT_sf"/>
</dbReference>
<evidence type="ECO:0000256" key="9">
    <source>
        <dbReference type="RuleBase" id="RU003953"/>
    </source>
</evidence>
<evidence type="ECO:0000256" key="1">
    <source>
        <dbReference type="ARBA" id="ARBA00001946"/>
    </source>
</evidence>
<dbReference type="InterPro" id="IPR032828">
    <property type="entry name" value="PolyA_RNA-bd"/>
</dbReference>
<feature type="domain" description="Poly A polymerase head" evidence="10">
    <location>
        <begin position="79"/>
        <end position="204"/>
    </location>
</feature>
<reference evidence="12" key="1">
    <citation type="submission" date="2020-06" db="EMBL/GenBank/DDBJ databases">
        <authorList>
            <person name="Ji K."/>
            <person name="Li J."/>
        </authorList>
    </citation>
    <scope>NUCLEOTIDE SEQUENCE</scope>
    <source>
        <strain evidence="12">JKM2019</strain>
        <tissue evidence="12">Whole body</tissue>
    </source>
</reference>
<dbReference type="Proteomes" id="UP000828236">
    <property type="component" value="Unassembled WGS sequence"/>
</dbReference>
<dbReference type="GO" id="GO:0000166">
    <property type="term" value="F:nucleotide binding"/>
    <property type="evidence" value="ECO:0007669"/>
    <property type="project" value="UniProtKB-KW"/>
</dbReference>
<dbReference type="Gene3D" id="3.30.460.10">
    <property type="entry name" value="Beta Polymerase, domain 2"/>
    <property type="match status" value="1"/>
</dbReference>
<organism evidence="12">
    <name type="scientific">Dermatophagoides farinae</name>
    <name type="common">American house dust mite</name>
    <dbReference type="NCBI Taxonomy" id="6954"/>
    <lineage>
        <taxon>Eukaryota</taxon>
        <taxon>Metazoa</taxon>
        <taxon>Ecdysozoa</taxon>
        <taxon>Arthropoda</taxon>
        <taxon>Chelicerata</taxon>
        <taxon>Arachnida</taxon>
        <taxon>Acari</taxon>
        <taxon>Acariformes</taxon>
        <taxon>Sarcoptiformes</taxon>
        <taxon>Astigmata</taxon>
        <taxon>Psoroptidia</taxon>
        <taxon>Analgoidea</taxon>
        <taxon>Pyroglyphidae</taxon>
        <taxon>Dermatophagoidinae</taxon>
        <taxon>Dermatophagoides</taxon>
    </lineage>
</organism>
<feature type="domain" description="tRNA nucleotidyltransferase/poly(A) polymerase RNA and SrmB- binding" evidence="11">
    <location>
        <begin position="237"/>
        <end position="280"/>
    </location>
</feature>
<keyword evidence="3 9" id="KW-0808">Transferase</keyword>
<dbReference type="CDD" id="cd05398">
    <property type="entry name" value="NT_ClassII-CCAase"/>
    <property type="match status" value="1"/>
</dbReference>
<dbReference type="AlphaFoldDB" id="A0A9D4SMD4"/>
<comment type="cofactor">
    <cofactor evidence="1">
        <name>Mg(2+)</name>
        <dbReference type="ChEBI" id="CHEBI:18420"/>
    </cofactor>
</comment>
<dbReference type="GO" id="GO:1990180">
    <property type="term" value="P:mitochondrial tRNA 3'-end processing"/>
    <property type="evidence" value="ECO:0007669"/>
    <property type="project" value="TreeGrafter"/>
</dbReference>
<dbReference type="SUPFAM" id="SSF81891">
    <property type="entry name" value="Poly A polymerase C-terminal region-like"/>
    <property type="match status" value="1"/>
</dbReference>
<dbReference type="PANTHER" id="PTHR46173:SF1">
    <property type="entry name" value="CCA TRNA NUCLEOTIDYLTRANSFERASE 1, MITOCHONDRIAL"/>
    <property type="match status" value="1"/>
</dbReference>
<evidence type="ECO:0000256" key="3">
    <source>
        <dbReference type="ARBA" id="ARBA00022679"/>
    </source>
</evidence>
<accession>A0A9D4SMD4</accession>
<dbReference type="PANTHER" id="PTHR46173">
    <property type="entry name" value="CCA TRNA NUCLEOTIDYLTRANSFERASE 1, MITOCHONDRIAL"/>
    <property type="match status" value="1"/>
</dbReference>
<dbReference type="SUPFAM" id="SSF81301">
    <property type="entry name" value="Nucleotidyltransferase"/>
    <property type="match status" value="1"/>
</dbReference>
<evidence type="ECO:0000256" key="2">
    <source>
        <dbReference type="ARBA" id="ARBA00007265"/>
    </source>
</evidence>
<keyword evidence="8" id="KW-0460">Magnesium</keyword>
<gene>
    <name evidence="12" type="ORF">HUG17_1988</name>
</gene>
<proteinExistence type="inferred from homology"/>
<evidence type="ECO:0000256" key="8">
    <source>
        <dbReference type="ARBA" id="ARBA00022842"/>
    </source>
</evidence>
<comment type="caution">
    <text evidence="12">The sequence shown here is derived from an EMBL/GenBank/DDBJ whole genome shotgun (WGS) entry which is preliminary data.</text>
</comment>
<name>A0A9D4SMD4_DERFA</name>
<dbReference type="Pfam" id="PF01743">
    <property type="entry name" value="PolyA_pol"/>
    <property type="match status" value="1"/>
</dbReference>
<evidence type="ECO:0000259" key="11">
    <source>
        <dbReference type="Pfam" id="PF12627"/>
    </source>
</evidence>
<dbReference type="Pfam" id="PF12627">
    <property type="entry name" value="PolyA_pol_RNAbd"/>
    <property type="match status" value="1"/>
</dbReference>
<comment type="similarity">
    <text evidence="2 9">Belongs to the tRNA nucleotidyltransferase/poly(A) polymerase family.</text>
</comment>
<evidence type="ECO:0000256" key="4">
    <source>
        <dbReference type="ARBA" id="ARBA00022694"/>
    </source>
</evidence>
<keyword evidence="7" id="KW-0547">Nucleotide-binding</keyword>
<dbReference type="GO" id="GO:0001680">
    <property type="term" value="P:tRNA 3'-terminal CCA addition"/>
    <property type="evidence" value="ECO:0007669"/>
    <property type="project" value="TreeGrafter"/>
</dbReference>
<keyword evidence="6" id="KW-0479">Metal-binding</keyword>
<dbReference type="GO" id="GO:0046872">
    <property type="term" value="F:metal ion binding"/>
    <property type="evidence" value="ECO:0007669"/>
    <property type="project" value="UniProtKB-KW"/>
</dbReference>
<keyword evidence="4" id="KW-0819">tRNA processing</keyword>
<dbReference type="Gene3D" id="1.10.3090.10">
    <property type="entry name" value="cca-adding enzyme, domain 2"/>
    <property type="match status" value="1"/>
</dbReference>
<dbReference type="InterPro" id="IPR050264">
    <property type="entry name" value="Bact_CCA-adding_enz_type3_sf"/>
</dbReference>
<dbReference type="GO" id="GO:0000049">
    <property type="term" value="F:tRNA binding"/>
    <property type="evidence" value="ECO:0007669"/>
    <property type="project" value="TreeGrafter"/>
</dbReference>
<evidence type="ECO:0000259" key="10">
    <source>
        <dbReference type="Pfam" id="PF01743"/>
    </source>
</evidence>
<evidence type="ECO:0000256" key="6">
    <source>
        <dbReference type="ARBA" id="ARBA00022723"/>
    </source>
</evidence>
<dbReference type="InterPro" id="IPR002646">
    <property type="entry name" value="PolA_pol_head_dom"/>
</dbReference>
<keyword evidence="5" id="KW-0548">Nucleotidyltransferase</keyword>
<evidence type="ECO:0000313" key="12">
    <source>
        <dbReference type="EMBL" id="KAH7646450.1"/>
    </source>
</evidence>
<dbReference type="GO" id="GO:0016779">
    <property type="term" value="F:nucleotidyltransferase activity"/>
    <property type="evidence" value="ECO:0007669"/>
    <property type="project" value="UniProtKB-KW"/>
</dbReference>
<protein>
    <submittedName>
        <fullName evidence="12">Cca trna nucleotidyltransferase 1</fullName>
    </submittedName>
</protein>
<dbReference type="EMBL" id="SDOV01000001">
    <property type="protein sequence ID" value="KAH7646450.1"/>
    <property type="molecule type" value="Genomic_DNA"/>
</dbReference>
<evidence type="ECO:0000256" key="7">
    <source>
        <dbReference type="ARBA" id="ARBA00022741"/>
    </source>
</evidence>
<dbReference type="GO" id="GO:0005739">
    <property type="term" value="C:mitochondrion"/>
    <property type="evidence" value="ECO:0007669"/>
    <property type="project" value="TreeGrafter"/>
</dbReference>